<comment type="caution">
    <text evidence="2">The sequence shown here is derived from an EMBL/GenBank/DDBJ whole genome shotgun (WGS) entry which is preliminary data.</text>
</comment>
<dbReference type="EMBL" id="ARXU01000008">
    <property type="protein sequence ID" value="KGD60800.1"/>
    <property type="molecule type" value="Genomic_DNA"/>
</dbReference>
<name>A0ABR4WCX0_9GAMM</name>
<dbReference type="Pfam" id="PF19671">
    <property type="entry name" value="DUF6174"/>
    <property type="match status" value="1"/>
</dbReference>
<evidence type="ECO:0000313" key="3">
    <source>
        <dbReference type="Proteomes" id="UP000029443"/>
    </source>
</evidence>
<accession>A0ABR4WCX0</accession>
<keyword evidence="1" id="KW-0732">Signal</keyword>
<gene>
    <name evidence="2" type="ORF">T9A_02277</name>
</gene>
<protein>
    <recommendedName>
        <fullName evidence="4">Lipoprotein</fullName>
    </recommendedName>
</protein>
<feature type="signal peptide" evidence="1">
    <location>
        <begin position="1"/>
        <end position="21"/>
    </location>
</feature>
<reference evidence="2 3" key="1">
    <citation type="submission" date="2012-09" db="EMBL/GenBank/DDBJ databases">
        <title>Genome Sequence of alkane-degrading Bacterium Alcanivorax jadensis T9.</title>
        <authorList>
            <person name="Lai Q."/>
            <person name="Shao Z."/>
        </authorList>
    </citation>
    <scope>NUCLEOTIDE SEQUENCE [LARGE SCALE GENOMIC DNA]</scope>
    <source>
        <strain evidence="2 3">T9</strain>
    </source>
</reference>
<feature type="chain" id="PRO_5045242031" description="Lipoprotein" evidence="1">
    <location>
        <begin position="22"/>
        <end position="149"/>
    </location>
</feature>
<sequence length="149" mass="17051">MLSSRPLIMLLLATLLPACQAGSPDAVNDPLSQARQRWADQGLEHYRYQASQQCYCGPRALLPANVKVSGQQARLEPPDNDELAPLARTVEDWFALIEEKQRKGWHQVDVDYHPQQGYPRHIRLDFDPRMADDEQQYWIKDLTPTTATP</sequence>
<keyword evidence="3" id="KW-1185">Reference proteome</keyword>
<dbReference type="RefSeq" id="WP_035248450.1">
    <property type="nucleotide sequence ID" value="NZ_ARXU01000008.1"/>
</dbReference>
<evidence type="ECO:0008006" key="4">
    <source>
        <dbReference type="Google" id="ProtNLM"/>
    </source>
</evidence>
<proteinExistence type="predicted"/>
<dbReference type="Proteomes" id="UP000029443">
    <property type="component" value="Unassembled WGS sequence"/>
</dbReference>
<evidence type="ECO:0000256" key="1">
    <source>
        <dbReference type="SAM" id="SignalP"/>
    </source>
</evidence>
<organism evidence="2 3">
    <name type="scientific">Alcanivorax jadensis T9</name>
    <dbReference type="NCBI Taxonomy" id="1177181"/>
    <lineage>
        <taxon>Bacteria</taxon>
        <taxon>Pseudomonadati</taxon>
        <taxon>Pseudomonadota</taxon>
        <taxon>Gammaproteobacteria</taxon>
        <taxon>Oceanospirillales</taxon>
        <taxon>Alcanivoracaceae</taxon>
        <taxon>Alcanivorax</taxon>
    </lineage>
</organism>
<evidence type="ECO:0000313" key="2">
    <source>
        <dbReference type="EMBL" id="KGD60800.1"/>
    </source>
</evidence>
<dbReference type="InterPro" id="IPR046172">
    <property type="entry name" value="DUF6174"/>
</dbReference>